<reference evidence="2" key="2">
    <citation type="submission" date="2022-08" db="UniProtKB">
        <authorList>
            <consortium name="EnsemblMetazoa"/>
        </authorList>
    </citation>
    <scope>IDENTIFICATION</scope>
    <source>
        <strain evidence="2">STECLA/ALBI9_A</strain>
    </source>
</reference>
<evidence type="ECO:0000313" key="3">
    <source>
        <dbReference type="Proteomes" id="UP000069272"/>
    </source>
</evidence>
<dbReference type="AlphaFoldDB" id="A0A182FZJ5"/>
<dbReference type="EnsemblMetazoa" id="AALB015010-RA">
    <property type="protein sequence ID" value="AALB015010-PA"/>
    <property type="gene ID" value="AALB015010"/>
</dbReference>
<proteinExistence type="predicted"/>
<sequence>MRPSFLNLLFGQLWNSFKIAFSFVVSCSICIIFFASVRSV</sequence>
<protein>
    <submittedName>
        <fullName evidence="2">Uncharacterized protein</fullName>
    </submittedName>
</protein>
<evidence type="ECO:0000313" key="2">
    <source>
        <dbReference type="EnsemblMetazoa" id="AALB015010-PA"/>
    </source>
</evidence>
<accession>A0A182FZJ5</accession>
<organism evidence="2 3">
    <name type="scientific">Anopheles albimanus</name>
    <name type="common">New world malaria mosquito</name>
    <dbReference type="NCBI Taxonomy" id="7167"/>
    <lineage>
        <taxon>Eukaryota</taxon>
        <taxon>Metazoa</taxon>
        <taxon>Ecdysozoa</taxon>
        <taxon>Arthropoda</taxon>
        <taxon>Hexapoda</taxon>
        <taxon>Insecta</taxon>
        <taxon>Pterygota</taxon>
        <taxon>Neoptera</taxon>
        <taxon>Endopterygota</taxon>
        <taxon>Diptera</taxon>
        <taxon>Nematocera</taxon>
        <taxon>Culicoidea</taxon>
        <taxon>Culicidae</taxon>
        <taxon>Anophelinae</taxon>
        <taxon>Anopheles</taxon>
    </lineage>
</organism>
<feature type="transmembrane region" description="Helical" evidence="1">
    <location>
        <begin position="20"/>
        <end position="37"/>
    </location>
</feature>
<dbReference type="Proteomes" id="UP000069272">
    <property type="component" value="Unassembled WGS sequence"/>
</dbReference>
<keyword evidence="1" id="KW-1133">Transmembrane helix</keyword>
<keyword evidence="1" id="KW-0812">Transmembrane</keyword>
<evidence type="ECO:0000256" key="1">
    <source>
        <dbReference type="SAM" id="Phobius"/>
    </source>
</evidence>
<name>A0A182FZJ5_ANOAL</name>
<reference evidence="3" key="1">
    <citation type="journal article" date="2017" name="G3 (Bethesda)">
        <title>The Physical Genome Mapping of Anopheles albimanus Corrected Scaffold Misassemblies and Identified Interarm Rearrangements in Genus Anopheles.</title>
        <authorList>
            <person name="Artemov G.N."/>
            <person name="Peery A.N."/>
            <person name="Jiang X."/>
            <person name="Tu Z."/>
            <person name="Stegniy V.N."/>
            <person name="Sharakhova M.V."/>
            <person name="Sharakhov I.V."/>
        </authorList>
    </citation>
    <scope>NUCLEOTIDE SEQUENCE [LARGE SCALE GENOMIC DNA]</scope>
    <source>
        <strain evidence="3">STECLA/ALBI9_A</strain>
    </source>
</reference>
<dbReference type="VEuPathDB" id="VectorBase:AALB015010"/>
<keyword evidence="3" id="KW-1185">Reference proteome</keyword>
<keyword evidence="1" id="KW-0472">Membrane</keyword>